<evidence type="ECO:0000256" key="3">
    <source>
        <dbReference type="ARBA" id="ARBA00022989"/>
    </source>
</evidence>
<comment type="subcellular location">
    <subcellularLocation>
        <location evidence="1">Membrane</location>
        <topology evidence="1">Multi-pass membrane protein</topology>
    </subcellularLocation>
</comment>
<comment type="caution">
    <text evidence="7">The sequence shown here is derived from an EMBL/GenBank/DDBJ whole genome shotgun (WGS) entry which is preliminary data.</text>
</comment>
<dbReference type="PANTHER" id="PTHR19353">
    <property type="entry name" value="FATTY ACID DESATURASE 2"/>
    <property type="match status" value="1"/>
</dbReference>
<evidence type="ECO:0000313" key="8">
    <source>
        <dbReference type="Proteomes" id="UP001476798"/>
    </source>
</evidence>
<reference evidence="7 8" key="1">
    <citation type="submission" date="2021-06" db="EMBL/GenBank/DDBJ databases">
        <authorList>
            <person name="Palmer J.M."/>
        </authorList>
    </citation>
    <scope>NUCLEOTIDE SEQUENCE [LARGE SCALE GENOMIC DNA]</scope>
    <source>
        <strain evidence="7 8">GA_2019</strain>
        <tissue evidence="7">Muscle</tissue>
    </source>
</reference>
<protein>
    <submittedName>
        <fullName evidence="7">Uncharacterized protein</fullName>
    </submittedName>
</protein>
<name>A0ABV0PYC4_9TELE</name>
<dbReference type="Proteomes" id="UP001476798">
    <property type="component" value="Unassembled WGS sequence"/>
</dbReference>
<organism evidence="7 8">
    <name type="scientific">Goodea atripinnis</name>
    <dbReference type="NCBI Taxonomy" id="208336"/>
    <lineage>
        <taxon>Eukaryota</taxon>
        <taxon>Metazoa</taxon>
        <taxon>Chordata</taxon>
        <taxon>Craniata</taxon>
        <taxon>Vertebrata</taxon>
        <taxon>Euteleostomi</taxon>
        <taxon>Actinopterygii</taxon>
        <taxon>Neopterygii</taxon>
        <taxon>Teleostei</taxon>
        <taxon>Neoteleostei</taxon>
        <taxon>Acanthomorphata</taxon>
        <taxon>Ovalentaria</taxon>
        <taxon>Atherinomorphae</taxon>
        <taxon>Cyprinodontiformes</taxon>
        <taxon>Goodeidae</taxon>
        <taxon>Goodea</taxon>
    </lineage>
</organism>
<evidence type="ECO:0000256" key="6">
    <source>
        <dbReference type="SAM" id="Phobius"/>
    </source>
</evidence>
<dbReference type="InterPro" id="IPR012171">
    <property type="entry name" value="Fatty_acid_desaturase"/>
</dbReference>
<dbReference type="PANTHER" id="PTHR19353:SF12">
    <property type="entry name" value="ACYL-COA 6-DESATURASE"/>
    <property type="match status" value="1"/>
</dbReference>
<evidence type="ECO:0000256" key="4">
    <source>
        <dbReference type="ARBA" id="ARBA00023002"/>
    </source>
</evidence>
<evidence type="ECO:0000313" key="7">
    <source>
        <dbReference type="EMBL" id="MEQ2188322.1"/>
    </source>
</evidence>
<evidence type="ECO:0000256" key="1">
    <source>
        <dbReference type="ARBA" id="ARBA00004141"/>
    </source>
</evidence>
<evidence type="ECO:0000256" key="2">
    <source>
        <dbReference type="ARBA" id="ARBA00022692"/>
    </source>
</evidence>
<feature type="transmembrane region" description="Helical" evidence="6">
    <location>
        <begin position="51"/>
        <end position="68"/>
    </location>
</feature>
<keyword evidence="2 6" id="KW-0812">Transmembrane</keyword>
<gene>
    <name evidence="7" type="ORF">GOODEAATRI_013756</name>
</gene>
<dbReference type="EMBL" id="JAHRIO010090899">
    <property type="protein sequence ID" value="MEQ2188322.1"/>
    <property type="molecule type" value="Genomic_DNA"/>
</dbReference>
<evidence type="ECO:0000256" key="5">
    <source>
        <dbReference type="ARBA" id="ARBA00023136"/>
    </source>
</evidence>
<keyword evidence="8" id="KW-1185">Reference proteome</keyword>
<keyword evidence="5 6" id="KW-0472">Membrane</keyword>
<proteinExistence type="predicted"/>
<feature type="non-terminal residue" evidence="7">
    <location>
        <position position="1"/>
    </location>
</feature>
<accession>A0ABV0PYC4</accession>
<keyword evidence="4" id="KW-0560">Oxidoreductase</keyword>
<keyword evidence="3 6" id="KW-1133">Transmembrane helix</keyword>
<sequence>AEIIQDFDHLREQTENRGLFQAQPLFFCLHLGHILVLEAIAWLMVSYWGTSWTMTLLCSVLLATAQVFRKSLVCMGDSNEPLANGDRSREAPRLADHAGCHATTTSWWPHRSASCVRNTGFLMRQKLCGEEWLTCSGNNRIPAFLARLHRVTVMV</sequence>